<evidence type="ECO:0000256" key="1">
    <source>
        <dbReference type="ARBA" id="ARBA00006734"/>
    </source>
</evidence>
<keyword evidence="3" id="KW-0808">Transferase</keyword>
<reference evidence="5" key="1">
    <citation type="journal article" date="2012" name="Proc. Natl. Acad. Sci. U.S.A.">
        <title>Antigenic diversity is generated by distinct evolutionary mechanisms in African trypanosome species.</title>
        <authorList>
            <person name="Jackson A.P."/>
            <person name="Berry A."/>
            <person name="Aslett M."/>
            <person name="Allison H.C."/>
            <person name="Burton P."/>
            <person name="Vavrova-Anderson J."/>
            <person name="Brown R."/>
            <person name="Browne H."/>
            <person name="Corton N."/>
            <person name="Hauser H."/>
            <person name="Gamble J."/>
            <person name="Gilderthorp R."/>
            <person name="Marcello L."/>
            <person name="McQuillan J."/>
            <person name="Otto T.D."/>
            <person name="Quail M.A."/>
            <person name="Sanders M.J."/>
            <person name="van Tonder A."/>
            <person name="Ginger M.L."/>
            <person name="Field M.C."/>
            <person name="Barry J.D."/>
            <person name="Hertz-Fowler C."/>
            <person name="Berriman M."/>
        </authorList>
    </citation>
    <scope>NUCLEOTIDE SEQUENCE</scope>
    <source>
        <strain evidence="5">IL3000</strain>
    </source>
</reference>
<proteinExistence type="inferred from homology"/>
<gene>
    <name evidence="5" type="ORF">TCIL3000_8_6180</name>
</gene>
<dbReference type="PANTHER" id="PTHR11129:SF3">
    <property type="entry name" value="PROTEIN PRENYLTRANSFERASE ALPHA SUBUNIT REPEAT-CONTAINING PROTEIN 1"/>
    <property type="match status" value="1"/>
</dbReference>
<dbReference type="Pfam" id="PF01239">
    <property type="entry name" value="PPTA"/>
    <property type="match status" value="2"/>
</dbReference>
<dbReference type="GO" id="GO:0008318">
    <property type="term" value="F:protein prenyltransferase activity"/>
    <property type="evidence" value="ECO:0007669"/>
    <property type="project" value="InterPro"/>
</dbReference>
<dbReference type="AlphaFoldDB" id="G0USM8"/>
<evidence type="ECO:0000256" key="4">
    <source>
        <dbReference type="ARBA" id="ARBA00022737"/>
    </source>
</evidence>
<dbReference type="Gene3D" id="1.25.40.120">
    <property type="entry name" value="Protein prenylyltransferase"/>
    <property type="match status" value="1"/>
</dbReference>
<evidence type="ECO:0000256" key="2">
    <source>
        <dbReference type="ARBA" id="ARBA00022602"/>
    </source>
</evidence>
<evidence type="ECO:0000256" key="3">
    <source>
        <dbReference type="ARBA" id="ARBA00022679"/>
    </source>
</evidence>
<protein>
    <submittedName>
        <fullName evidence="5">Uncharacterized protein TCIL3000_8_6180</fullName>
    </submittedName>
</protein>
<dbReference type="EMBL" id="HE575321">
    <property type="protein sequence ID" value="CCC92391.1"/>
    <property type="molecule type" value="Genomic_DNA"/>
</dbReference>
<name>G0USM8_TRYCI</name>
<dbReference type="VEuPathDB" id="TriTrypDB:TcIL3000_8_6180"/>
<dbReference type="GO" id="GO:0005737">
    <property type="term" value="C:cytoplasm"/>
    <property type="evidence" value="ECO:0007669"/>
    <property type="project" value="TreeGrafter"/>
</dbReference>
<sequence>MTSSWVAEEISKQLQSVLEEAARHFVGGGSISCSLALLPDAFLHGMPHSWGTAEIINQPQGGVCELVVGIDTDLLKKSLKDFLCGFQHMEGELEGSLPPVATVAKRLSRAALSLLLLLMPAHGSLWNELRSRIKRARTIGNGGDYPIIVQEFLFTSLLLTFHHKTQEVWVYRWWVVQQLLSADEADVQVLNRHDQAVLLEAADKHHMNYNAWNYRRQAFDLLIATVESRGENQTGTVVAPLLQREVDIVLRFFESHNGDCSAVSYLIFLLHKSEAVGNCTSRGSRISSGCKGSRNGVGCTDSLANAVWAKLLAATARELRRHYDKGHEVVWILRLALVQWALRTLPACGWTLQDEIDFATTYMELPVSHEDLDGLAVAWSAGSGCASWTQLHAARYGIELFKLIAAAQTRCLVCSEG</sequence>
<dbReference type="SUPFAM" id="SSF48439">
    <property type="entry name" value="Protein prenylyltransferase"/>
    <property type="match status" value="1"/>
</dbReference>
<dbReference type="InterPro" id="IPR002088">
    <property type="entry name" value="Prenyl_trans_a"/>
</dbReference>
<comment type="similarity">
    <text evidence="1">Belongs to the protein prenyltransferase subunit alpha family.</text>
</comment>
<evidence type="ECO:0000313" key="5">
    <source>
        <dbReference type="EMBL" id="CCC92391.1"/>
    </source>
</evidence>
<keyword evidence="4" id="KW-0677">Repeat</keyword>
<dbReference type="PANTHER" id="PTHR11129">
    <property type="entry name" value="PROTEIN FARNESYLTRANSFERASE ALPHA SUBUNIT/RAB GERANYLGERANYL TRANSFERASE ALPHA SUBUNIT"/>
    <property type="match status" value="1"/>
</dbReference>
<organism evidence="5">
    <name type="scientific">Trypanosoma congolense (strain IL3000)</name>
    <dbReference type="NCBI Taxonomy" id="1068625"/>
    <lineage>
        <taxon>Eukaryota</taxon>
        <taxon>Discoba</taxon>
        <taxon>Euglenozoa</taxon>
        <taxon>Kinetoplastea</taxon>
        <taxon>Metakinetoplastina</taxon>
        <taxon>Trypanosomatida</taxon>
        <taxon>Trypanosomatidae</taxon>
        <taxon>Trypanosoma</taxon>
        <taxon>Nannomonas</taxon>
    </lineage>
</organism>
<accession>G0USM8</accession>
<keyword evidence="2" id="KW-0637">Prenyltransferase</keyword>